<evidence type="ECO:0000313" key="2">
    <source>
        <dbReference type="EMBL" id="GCL42305.1"/>
    </source>
</evidence>
<protein>
    <submittedName>
        <fullName evidence="2">Uncharacterized protein</fullName>
    </submittedName>
</protein>
<name>A0A480AB32_9CYAN</name>
<sequence>MANFFKNLTQSFGEGIAEASTKSSVDSQRQSEINKLETQIKEIEIKLEKQYTLLGQLEADNLRKAESISKEAVAKLFNPIRKLDAEKIEILEKIKELKAKQAEQDKAEDLLRIKKEVEAELKKLEELKSLEVIDDEEFEIAQVKLNKKVNNFEKLYSLKIAFERGLINEQEYTQRKASLE</sequence>
<dbReference type="Proteomes" id="UP000299367">
    <property type="component" value="Unassembled WGS sequence"/>
</dbReference>
<dbReference type="AlphaFoldDB" id="A0A480AB32"/>
<dbReference type="RefSeq" id="WP_137907930.1">
    <property type="nucleotide sequence ID" value="NZ_BJCF01000019.1"/>
</dbReference>
<accession>A0A480AB32</accession>
<evidence type="ECO:0000313" key="3">
    <source>
        <dbReference type="Proteomes" id="UP000299367"/>
    </source>
</evidence>
<proteinExistence type="predicted"/>
<organism evidence="2 3">
    <name type="scientific">Dolichospermum planctonicum</name>
    <dbReference type="NCBI Taxonomy" id="136072"/>
    <lineage>
        <taxon>Bacteria</taxon>
        <taxon>Bacillati</taxon>
        <taxon>Cyanobacteriota</taxon>
        <taxon>Cyanophyceae</taxon>
        <taxon>Nostocales</taxon>
        <taxon>Aphanizomenonaceae</taxon>
        <taxon>Dolichospermum</taxon>
    </lineage>
</organism>
<feature type="coiled-coil region" evidence="1">
    <location>
        <begin position="33"/>
        <end position="130"/>
    </location>
</feature>
<keyword evidence="1" id="KW-0175">Coiled coil</keyword>
<dbReference type="EMBL" id="BJCF01000019">
    <property type="protein sequence ID" value="GCL42305.1"/>
    <property type="molecule type" value="Genomic_DNA"/>
</dbReference>
<evidence type="ECO:0000256" key="1">
    <source>
        <dbReference type="SAM" id="Coils"/>
    </source>
</evidence>
<gene>
    <name evidence="2" type="ORF">NIES80_20080</name>
</gene>
<reference evidence="3" key="1">
    <citation type="submission" date="2019-02" db="EMBL/GenBank/DDBJ databases">
        <title>Draft genome sequence of Dolichospermum planctonicum NIES-80.</title>
        <authorList>
            <person name="Yamaguchi H."/>
            <person name="Suzuki S."/>
            <person name="Kawachi M."/>
        </authorList>
    </citation>
    <scope>NUCLEOTIDE SEQUENCE [LARGE SCALE GENOMIC DNA]</scope>
    <source>
        <strain evidence="3">NIES-80</strain>
    </source>
</reference>
<dbReference type="OrthoDB" id="582370at2"/>
<comment type="caution">
    <text evidence="2">The sequence shown here is derived from an EMBL/GenBank/DDBJ whole genome shotgun (WGS) entry which is preliminary data.</text>
</comment>